<dbReference type="EMBL" id="HBUF01307661">
    <property type="protein sequence ID" value="CAG6692516.1"/>
    <property type="molecule type" value="Transcribed_RNA"/>
</dbReference>
<sequence>MSCLISPDGTMVTPPMSFLLSLRSRRVLSNASRPPLWDMVHSSQIIMDASVRTLATAVPFLMLHIGLPENPKFKGSFKAAWAVRPPSKKVAAIPDEATATAICLLDLIFARIRFIRKVFPVPPGASKKNSFPSR</sequence>
<dbReference type="AlphaFoldDB" id="A0A8D8TW21"/>
<evidence type="ECO:0000313" key="1">
    <source>
        <dbReference type="EMBL" id="CAG6692516.1"/>
    </source>
</evidence>
<name>A0A8D8TW21_9HEMI</name>
<protein>
    <submittedName>
        <fullName evidence="1">Uncharacterized protein</fullName>
    </submittedName>
</protein>
<proteinExistence type="predicted"/>
<accession>A0A8D8TW21</accession>
<organism evidence="1">
    <name type="scientific">Cacopsylla melanoneura</name>
    <dbReference type="NCBI Taxonomy" id="428564"/>
    <lineage>
        <taxon>Eukaryota</taxon>
        <taxon>Metazoa</taxon>
        <taxon>Ecdysozoa</taxon>
        <taxon>Arthropoda</taxon>
        <taxon>Hexapoda</taxon>
        <taxon>Insecta</taxon>
        <taxon>Pterygota</taxon>
        <taxon>Neoptera</taxon>
        <taxon>Paraneoptera</taxon>
        <taxon>Hemiptera</taxon>
        <taxon>Sternorrhyncha</taxon>
        <taxon>Psylloidea</taxon>
        <taxon>Psyllidae</taxon>
        <taxon>Psyllinae</taxon>
        <taxon>Cacopsylla</taxon>
    </lineage>
</organism>
<reference evidence="1" key="1">
    <citation type="submission" date="2021-05" db="EMBL/GenBank/DDBJ databases">
        <authorList>
            <person name="Alioto T."/>
            <person name="Alioto T."/>
            <person name="Gomez Garrido J."/>
        </authorList>
    </citation>
    <scope>NUCLEOTIDE SEQUENCE</scope>
</reference>